<feature type="region of interest" description="Disordered" evidence="1">
    <location>
        <begin position="91"/>
        <end position="134"/>
    </location>
</feature>
<reference evidence="3 4" key="1">
    <citation type="journal article" date="2019" name="Sci. Rep.">
        <title>Comparative genomics of chytrid fungi reveal insights into the obligate biotrophic and pathogenic lifestyle of Synchytrium endobioticum.</title>
        <authorList>
            <person name="van de Vossenberg B.T.L.H."/>
            <person name="Warris S."/>
            <person name="Nguyen H.D.T."/>
            <person name="van Gent-Pelzer M.P.E."/>
            <person name="Joly D.L."/>
            <person name="van de Geest H.C."/>
            <person name="Bonants P.J.M."/>
            <person name="Smith D.S."/>
            <person name="Levesque C.A."/>
            <person name="van der Lee T.A.J."/>
        </authorList>
    </citation>
    <scope>NUCLEOTIDE SEQUENCE [LARGE SCALE GENOMIC DNA]</scope>
    <source>
        <strain evidence="3 4">LEV6574</strain>
    </source>
</reference>
<sequence>MSHIVNSAGPFHKYRTMISLLLVIAIASSVLTAPTPMDPRGQNRPQVSNQPHEDVSGHIPNSLEPSNAELGGEKGIIWPPDDVFHRYNAQVNPNAPKVQGGTAAPASGNRGGCRSRPSQELYVPPPQRCDFLRA</sequence>
<proteinExistence type="predicted"/>
<keyword evidence="2" id="KW-0732">Signal</keyword>
<feature type="region of interest" description="Disordered" evidence="1">
    <location>
        <begin position="34"/>
        <end position="77"/>
    </location>
</feature>
<accession>A0A507DAM9</accession>
<feature type="chain" id="PRO_5021341662" evidence="2">
    <location>
        <begin position="33"/>
        <end position="134"/>
    </location>
</feature>
<comment type="caution">
    <text evidence="3">The sequence shown here is derived from an EMBL/GenBank/DDBJ whole genome shotgun (WGS) entry which is preliminary data.</text>
</comment>
<gene>
    <name evidence="3" type="ORF">SeLEV6574_g01878</name>
</gene>
<organism evidence="3 4">
    <name type="scientific">Synchytrium endobioticum</name>
    <dbReference type="NCBI Taxonomy" id="286115"/>
    <lineage>
        <taxon>Eukaryota</taxon>
        <taxon>Fungi</taxon>
        <taxon>Fungi incertae sedis</taxon>
        <taxon>Chytridiomycota</taxon>
        <taxon>Chytridiomycota incertae sedis</taxon>
        <taxon>Chytridiomycetes</taxon>
        <taxon>Synchytriales</taxon>
        <taxon>Synchytriaceae</taxon>
        <taxon>Synchytrium</taxon>
    </lineage>
</organism>
<dbReference type="VEuPathDB" id="FungiDB:SeMB42_g06705"/>
<evidence type="ECO:0000256" key="1">
    <source>
        <dbReference type="SAM" id="MobiDB-lite"/>
    </source>
</evidence>
<evidence type="ECO:0000313" key="3">
    <source>
        <dbReference type="EMBL" id="TPX48692.1"/>
    </source>
</evidence>
<dbReference type="EMBL" id="QEAM01000047">
    <property type="protein sequence ID" value="TPX48692.1"/>
    <property type="molecule type" value="Genomic_DNA"/>
</dbReference>
<evidence type="ECO:0000313" key="4">
    <source>
        <dbReference type="Proteomes" id="UP000320475"/>
    </source>
</evidence>
<dbReference type="AlphaFoldDB" id="A0A507DAM9"/>
<dbReference type="Proteomes" id="UP000320475">
    <property type="component" value="Unassembled WGS sequence"/>
</dbReference>
<evidence type="ECO:0000256" key="2">
    <source>
        <dbReference type="SAM" id="SignalP"/>
    </source>
</evidence>
<name>A0A507DAM9_9FUNG</name>
<feature type="signal peptide" evidence="2">
    <location>
        <begin position="1"/>
        <end position="32"/>
    </location>
</feature>
<protein>
    <submittedName>
        <fullName evidence="3">Uncharacterized protein</fullName>
    </submittedName>
</protein>